<dbReference type="GO" id="GO:0000166">
    <property type="term" value="F:nucleotide binding"/>
    <property type="evidence" value="ECO:0007669"/>
    <property type="project" value="UniProtKB-KW"/>
</dbReference>
<name>A0A7W7QI99_9ACTN</name>
<feature type="compositionally biased region" description="Basic and acidic residues" evidence="3">
    <location>
        <begin position="158"/>
        <end position="168"/>
    </location>
</feature>
<keyword evidence="2" id="KW-0051">Antiviral defense</keyword>
<dbReference type="Gene3D" id="3.30.70.270">
    <property type="match status" value="1"/>
</dbReference>
<dbReference type="Proteomes" id="UP000552644">
    <property type="component" value="Unassembled WGS sequence"/>
</dbReference>
<evidence type="ECO:0000313" key="5">
    <source>
        <dbReference type="EMBL" id="MBB4913988.1"/>
    </source>
</evidence>
<evidence type="ECO:0000259" key="4">
    <source>
        <dbReference type="Pfam" id="PF22335"/>
    </source>
</evidence>
<dbReference type="InterPro" id="IPR043128">
    <property type="entry name" value="Rev_trsase/Diguanyl_cyclase"/>
</dbReference>
<comment type="caution">
    <text evidence="5">The sequence shown here is derived from an EMBL/GenBank/DDBJ whole genome shotgun (WGS) entry which is preliminary data.</text>
</comment>
<keyword evidence="1" id="KW-0547">Nucleotide-binding</keyword>
<dbReference type="RefSeq" id="WP_184712693.1">
    <property type="nucleotide sequence ID" value="NZ_JACHJP010000001.1"/>
</dbReference>
<sequence length="536" mass="57180">MHLVMIGTAGLQRYIFASGKRQQIVGASDLIARVDGEWADKALKEVFPGFDRDGWRIGTHDAELLVAGAGGVTVLVRDRQAGERLVTRLELLALEFAPGLDVCGVVVDYEEGSLASAVQEARRKLPTVRERRPGPSARFPRLPIVADCASDGLPAEGLHSEGEGEAARPESAVSRAKRVSHPGALSRMSAIAGTDRATMNEIVDHLGFRTEWVAVIHADGNGLGEVFGGLDGLGVADAPLPPGERDRRHAERLGALSRGVDGCAKRAFAAALRLTARELASGEAVRVLPLIIGGDDLTVVCEGEVALPFARHYLERFERMTKEDPLLRPVLARLDRDGLSAAAGVAIVKRNYPFHFAYELAEALTKEAKGVKGWGSALSFVSLFESSAPDLKRIRASVALSGGGGRSASPYLVGVGSGDARARGRRWQDVLEGVAALRRRDPASGEVLLPGGLVHELREGMCLGEEVAASRFELARRRFTGNAARTGALLALGQDGGLTWTDRTGPEERSVTRLLDVMAARPFVPEGPWRSEGGDA</sequence>
<dbReference type="AlphaFoldDB" id="A0A7W7QI99"/>
<feature type="region of interest" description="Disordered" evidence="3">
    <location>
        <begin position="153"/>
        <end position="181"/>
    </location>
</feature>
<evidence type="ECO:0000256" key="2">
    <source>
        <dbReference type="ARBA" id="ARBA00023118"/>
    </source>
</evidence>
<reference evidence="5 6" key="1">
    <citation type="submission" date="2020-08" db="EMBL/GenBank/DDBJ databases">
        <title>Genomic Encyclopedia of Type Strains, Phase III (KMG-III): the genomes of soil and plant-associated and newly described type strains.</title>
        <authorList>
            <person name="Whitman W."/>
        </authorList>
    </citation>
    <scope>NUCLEOTIDE SEQUENCE [LARGE SCALE GENOMIC DNA]</scope>
    <source>
        <strain evidence="5 6">CECT 8840</strain>
    </source>
</reference>
<protein>
    <recommendedName>
        <fullName evidence="4">Cas10/Cmr2 second palm domain-containing protein</fullName>
    </recommendedName>
</protein>
<evidence type="ECO:0000256" key="1">
    <source>
        <dbReference type="ARBA" id="ARBA00022741"/>
    </source>
</evidence>
<evidence type="ECO:0000313" key="6">
    <source>
        <dbReference type="Proteomes" id="UP000552644"/>
    </source>
</evidence>
<feature type="domain" description="Cas10/Cmr2 second palm" evidence="4">
    <location>
        <begin position="213"/>
        <end position="372"/>
    </location>
</feature>
<dbReference type="EMBL" id="JACHJP010000001">
    <property type="protein sequence ID" value="MBB4913988.1"/>
    <property type="molecule type" value="Genomic_DNA"/>
</dbReference>
<dbReference type="InterPro" id="IPR054767">
    <property type="entry name" value="Cas10-Cmr2_palm2"/>
</dbReference>
<dbReference type="GO" id="GO:0051607">
    <property type="term" value="P:defense response to virus"/>
    <property type="evidence" value="ECO:0007669"/>
    <property type="project" value="UniProtKB-KW"/>
</dbReference>
<evidence type="ECO:0000256" key="3">
    <source>
        <dbReference type="SAM" id="MobiDB-lite"/>
    </source>
</evidence>
<accession>A0A7W7QI99</accession>
<proteinExistence type="predicted"/>
<organism evidence="5 6">
    <name type="scientific">Streptosporangium saharense</name>
    <dbReference type="NCBI Taxonomy" id="1706840"/>
    <lineage>
        <taxon>Bacteria</taxon>
        <taxon>Bacillati</taxon>
        <taxon>Actinomycetota</taxon>
        <taxon>Actinomycetes</taxon>
        <taxon>Streptosporangiales</taxon>
        <taxon>Streptosporangiaceae</taxon>
        <taxon>Streptosporangium</taxon>
    </lineage>
</organism>
<dbReference type="Pfam" id="PF22335">
    <property type="entry name" value="Cas10-Cmr2_palm2"/>
    <property type="match status" value="1"/>
</dbReference>
<gene>
    <name evidence="5" type="ORF">FHS44_001060</name>
</gene>
<keyword evidence="6" id="KW-1185">Reference proteome</keyword>